<reference evidence="3" key="1">
    <citation type="journal article" date="2019" name="Int. J. Syst. Evol. Microbiol.">
        <title>The Global Catalogue of Microorganisms (GCM) 10K type strain sequencing project: providing services to taxonomists for standard genome sequencing and annotation.</title>
        <authorList>
            <consortium name="The Broad Institute Genomics Platform"/>
            <consortium name="The Broad Institute Genome Sequencing Center for Infectious Disease"/>
            <person name="Wu L."/>
            <person name="Ma J."/>
        </authorList>
    </citation>
    <scope>NUCLEOTIDE SEQUENCE [LARGE SCALE GENOMIC DNA]</scope>
    <source>
        <strain evidence="3">JCM 12125</strain>
    </source>
</reference>
<evidence type="ECO:0008006" key="4">
    <source>
        <dbReference type="Google" id="ProtNLM"/>
    </source>
</evidence>
<feature type="compositionally biased region" description="Acidic residues" evidence="1">
    <location>
        <begin position="558"/>
        <end position="571"/>
    </location>
</feature>
<dbReference type="InterPro" id="IPR050767">
    <property type="entry name" value="Sel1_AlgK"/>
</dbReference>
<dbReference type="Gene3D" id="1.25.40.10">
    <property type="entry name" value="Tetratricopeptide repeat domain"/>
    <property type="match status" value="1"/>
</dbReference>
<dbReference type="PANTHER" id="PTHR11102:SF160">
    <property type="entry name" value="ERAD-ASSOCIATED E3 UBIQUITIN-PROTEIN LIGASE COMPONENT HRD3"/>
    <property type="match status" value="1"/>
</dbReference>
<gene>
    <name evidence="2" type="ORF">ACFPIE_08535</name>
</gene>
<dbReference type="RefSeq" id="WP_374037496.1">
    <property type="nucleotide sequence ID" value="NZ_CP169082.1"/>
</dbReference>
<protein>
    <recommendedName>
        <fullName evidence="4">Localization factor PodJS</fullName>
    </recommendedName>
</protein>
<sequence length="1010" mass="108351">MSAAAAPWSVKGIDPKAREVAKDLARRSGMTLGEWLNTMIMDDEDDGVSPLPRRAHAEQAFDRRGRSRRLDDAYEMGSRDDETLLRVAASVEAIAARLEAAERRSTIAIQGVDQAVAGLVRRMEAQDQQTGNYGRRIDDISDELKEGHKRLRRFEQDAGPKTAETISKVEQALGGLAGRLYDIEERQRSGLNEVRQRLDGVEKADAWTKTDTAVAALTSRLYDLEERNRAHGQTLISRIEAVEKAAGSGVGSEMLARVGERLDAAQNQTSEALRNLERSFAGLDQRLRAAETRVEPEGAREAARFEKLAESLSRQVDANRTEMMRKLETAESEGRMARIEATIAGLTEQARSAEQRSAQGIDAMGREVLRIAQNLDARMGRVETAGDARLEKFEAALSKTVSDKIERDMGRYGQAIEHRLNRADDQHAIAIEKLGVEITRISDRLADRIAQSERKSAQALEDIGRRLSEGSDRIEQRYDRASGELAERMRLSEERTARLLAEARETLDQRVAPVAAAPAPAPTPVFDPTPQPLPAAPVEAQPRVAEFAQPDWRSAAFPDDDFAATQDDDGWSIDPLSHDIEPFPEVPSAAAPTPAPAQVSGPVDPETGIEPSLASTPRGIDRMAAEPAPFGAAAQPFGGFGGADVSDALEAIAEVEPQPIQQPVFSAPVAESFPSARTFDGGDDDFAAETEFVDARRMRAGLGGGAAAGRAASTRDTISAARAAMNTPAAAEEPAPRASFGLGGLKKGGKSRLQERLDKQASRDGTAKKAFLASVTGVAVVAGVISLGRVTGYDVTDLSQLVGGGEPETATPIAALALAPGDAPMDASPADRTEAQTLFAQATEQLDRNDPAGVETLTRAANLGEPQAQLKLAGLYQTGENGVATNLEESRLWARRAAEGGDAAGMHAFGMYLFDGVGGARNRPEALDWLKKAADRGLVDSQYNVARIYENGDEGIAPNPTQAYRWYLIAARAGDPQAQAAVDRLAPTIPAAARQTARAQAEAFALEPLA</sequence>
<dbReference type="InterPro" id="IPR006597">
    <property type="entry name" value="Sel1-like"/>
</dbReference>
<evidence type="ECO:0000313" key="2">
    <source>
        <dbReference type="EMBL" id="MFC5343957.1"/>
    </source>
</evidence>
<keyword evidence="3" id="KW-1185">Reference proteome</keyword>
<dbReference type="SUPFAM" id="SSF81901">
    <property type="entry name" value="HCP-like"/>
    <property type="match status" value="1"/>
</dbReference>
<proteinExistence type="predicted"/>
<evidence type="ECO:0000313" key="3">
    <source>
        <dbReference type="Proteomes" id="UP001596152"/>
    </source>
</evidence>
<dbReference type="PANTHER" id="PTHR11102">
    <property type="entry name" value="SEL-1-LIKE PROTEIN"/>
    <property type="match status" value="1"/>
</dbReference>
<name>A0ABW0FRC8_9CAUL</name>
<organism evidence="2 3">
    <name type="scientific">Brevundimonas staleyi</name>
    <dbReference type="NCBI Taxonomy" id="74326"/>
    <lineage>
        <taxon>Bacteria</taxon>
        <taxon>Pseudomonadati</taxon>
        <taxon>Pseudomonadota</taxon>
        <taxon>Alphaproteobacteria</taxon>
        <taxon>Caulobacterales</taxon>
        <taxon>Caulobacteraceae</taxon>
        <taxon>Brevundimonas</taxon>
    </lineage>
</organism>
<feature type="region of interest" description="Disordered" evidence="1">
    <location>
        <begin position="727"/>
        <end position="753"/>
    </location>
</feature>
<dbReference type="SUPFAM" id="SSF57997">
    <property type="entry name" value="Tropomyosin"/>
    <property type="match status" value="1"/>
</dbReference>
<accession>A0ABW0FRC8</accession>
<feature type="region of interest" description="Disordered" evidence="1">
    <location>
        <begin position="557"/>
        <end position="616"/>
    </location>
</feature>
<feature type="compositionally biased region" description="Low complexity" evidence="1">
    <location>
        <begin position="727"/>
        <end position="738"/>
    </location>
</feature>
<dbReference type="EMBL" id="JBHSLF010000017">
    <property type="protein sequence ID" value="MFC5343957.1"/>
    <property type="molecule type" value="Genomic_DNA"/>
</dbReference>
<comment type="caution">
    <text evidence="2">The sequence shown here is derived from an EMBL/GenBank/DDBJ whole genome shotgun (WGS) entry which is preliminary data.</text>
</comment>
<dbReference type="Proteomes" id="UP001596152">
    <property type="component" value="Unassembled WGS sequence"/>
</dbReference>
<evidence type="ECO:0000256" key="1">
    <source>
        <dbReference type="SAM" id="MobiDB-lite"/>
    </source>
</evidence>
<dbReference type="SMART" id="SM00671">
    <property type="entry name" value="SEL1"/>
    <property type="match status" value="3"/>
</dbReference>
<dbReference type="InterPro" id="IPR011990">
    <property type="entry name" value="TPR-like_helical_dom_sf"/>
</dbReference>
<dbReference type="Pfam" id="PF08238">
    <property type="entry name" value="Sel1"/>
    <property type="match status" value="3"/>
</dbReference>